<dbReference type="Gene3D" id="3.40.250.10">
    <property type="entry name" value="Rhodanese-like domain"/>
    <property type="match status" value="1"/>
</dbReference>
<dbReference type="Proteomes" id="UP000885779">
    <property type="component" value="Unassembled WGS sequence"/>
</dbReference>
<dbReference type="SUPFAM" id="SSF52821">
    <property type="entry name" value="Rhodanese/Cell cycle control phosphatase"/>
    <property type="match status" value="1"/>
</dbReference>
<dbReference type="PROSITE" id="PS50206">
    <property type="entry name" value="RHODANESE_3"/>
    <property type="match status" value="1"/>
</dbReference>
<dbReference type="InterPro" id="IPR036873">
    <property type="entry name" value="Rhodanese-like_dom_sf"/>
</dbReference>
<gene>
    <name evidence="2" type="ORF">ENK44_10590</name>
</gene>
<dbReference type="SMART" id="SM00450">
    <property type="entry name" value="RHOD"/>
    <property type="match status" value="1"/>
</dbReference>
<sequence length="215" mass="24220">MDKYKILALMLFVFMIFPAMIRAQNYDPGKKNVTRDKEYKRFEVSMQENGDVKELMGVGPIAISRNGNVVEQSRSLQQVQEVFPILAYGLQDKNPVDESAKKQKNKCAVSSPIKMSAQELKQQLNQKDFLLVNVHIPYAGDIPQTDLSIPFDKIEQNLDKLPDDKNAKIVVYCRGGGMSAKASKELVKLGFTNVYDLEGGIRAWTKAGNKLDFNK</sequence>
<evidence type="ECO:0000259" key="1">
    <source>
        <dbReference type="PROSITE" id="PS50206"/>
    </source>
</evidence>
<name>A0A7V4U2J7_CALAY</name>
<dbReference type="InterPro" id="IPR050229">
    <property type="entry name" value="GlpE_sulfurtransferase"/>
</dbReference>
<dbReference type="CDD" id="cd00158">
    <property type="entry name" value="RHOD"/>
    <property type="match status" value="1"/>
</dbReference>
<comment type="caution">
    <text evidence="2">The sequence shown here is derived from an EMBL/GenBank/DDBJ whole genome shotgun (WGS) entry which is preliminary data.</text>
</comment>
<dbReference type="AlphaFoldDB" id="A0A7V4U2J7"/>
<reference evidence="2" key="1">
    <citation type="journal article" date="2020" name="mSystems">
        <title>Genome- and Community-Level Interaction Insights into Carbon Utilization and Element Cycling Functions of Hydrothermarchaeota in Hydrothermal Sediment.</title>
        <authorList>
            <person name="Zhou Z."/>
            <person name="Liu Y."/>
            <person name="Xu W."/>
            <person name="Pan J."/>
            <person name="Luo Z.H."/>
            <person name="Li M."/>
        </authorList>
    </citation>
    <scope>NUCLEOTIDE SEQUENCE [LARGE SCALE GENOMIC DNA]</scope>
    <source>
        <strain evidence="2">HyVt-577</strain>
    </source>
</reference>
<dbReference type="EMBL" id="DRQG01000098">
    <property type="protein sequence ID" value="HGY56142.1"/>
    <property type="molecule type" value="Genomic_DNA"/>
</dbReference>
<evidence type="ECO:0000313" key="2">
    <source>
        <dbReference type="EMBL" id="HGY56142.1"/>
    </source>
</evidence>
<dbReference type="InterPro" id="IPR001763">
    <property type="entry name" value="Rhodanese-like_dom"/>
</dbReference>
<feature type="domain" description="Rhodanese" evidence="1">
    <location>
        <begin position="135"/>
        <end position="213"/>
    </location>
</feature>
<dbReference type="PANTHER" id="PTHR43031:SF1">
    <property type="entry name" value="PYRIDINE NUCLEOTIDE-DISULPHIDE OXIDOREDUCTASE"/>
    <property type="match status" value="1"/>
</dbReference>
<dbReference type="PANTHER" id="PTHR43031">
    <property type="entry name" value="FAD-DEPENDENT OXIDOREDUCTASE"/>
    <property type="match status" value="1"/>
</dbReference>
<protein>
    <submittedName>
        <fullName evidence="2">Rhodanese-like domain-containing protein</fullName>
    </submittedName>
</protein>
<accession>A0A7V4U2J7</accession>
<dbReference type="Pfam" id="PF00581">
    <property type="entry name" value="Rhodanese"/>
    <property type="match status" value="1"/>
</dbReference>
<organism evidence="2">
    <name type="scientific">Caldithrix abyssi</name>
    <dbReference type="NCBI Taxonomy" id="187145"/>
    <lineage>
        <taxon>Bacteria</taxon>
        <taxon>Pseudomonadati</taxon>
        <taxon>Calditrichota</taxon>
        <taxon>Calditrichia</taxon>
        <taxon>Calditrichales</taxon>
        <taxon>Calditrichaceae</taxon>
        <taxon>Caldithrix</taxon>
    </lineage>
</organism>
<proteinExistence type="predicted"/>